<evidence type="ECO:0000313" key="2">
    <source>
        <dbReference type="Proteomes" id="UP000649826"/>
    </source>
</evidence>
<gene>
    <name evidence="1" type="ORF">H8Z82_09810</name>
</gene>
<dbReference type="EMBL" id="JACOQG010000014">
    <property type="protein sequence ID" value="MBC5779953.1"/>
    <property type="molecule type" value="Genomic_DNA"/>
</dbReference>
<name>A0ABR7IIV6_9FIRM</name>
<proteinExistence type="predicted"/>
<dbReference type="InterPro" id="IPR043743">
    <property type="entry name" value="DUF5688"/>
</dbReference>
<dbReference type="RefSeq" id="WP_186995010.1">
    <property type="nucleotide sequence ID" value="NZ_JACOQG010000014.1"/>
</dbReference>
<organism evidence="1 2">
    <name type="scientific">Blautia difficilis</name>
    <dbReference type="NCBI Taxonomy" id="2763027"/>
    <lineage>
        <taxon>Bacteria</taxon>
        <taxon>Bacillati</taxon>
        <taxon>Bacillota</taxon>
        <taxon>Clostridia</taxon>
        <taxon>Lachnospirales</taxon>
        <taxon>Lachnospiraceae</taxon>
        <taxon>Blautia</taxon>
    </lineage>
</organism>
<dbReference type="Pfam" id="PF18941">
    <property type="entry name" value="DUF5688"/>
    <property type="match status" value="1"/>
</dbReference>
<accession>A0ABR7IIV6</accession>
<comment type="caution">
    <text evidence="1">The sequence shown here is derived from an EMBL/GenBank/DDBJ whole genome shotgun (WGS) entry which is preliminary data.</text>
</comment>
<dbReference type="Proteomes" id="UP000649826">
    <property type="component" value="Unassembled WGS sequence"/>
</dbReference>
<evidence type="ECO:0000313" key="1">
    <source>
        <dbReference type="EMBL" id="MBC5779953.1"/>
    </source>
</evidence>
<reference evidence="1 2" key="1">
    <citation type="submission" date="2020-08" db="EMBL/GenBank/DDBJ databases">
        <title>Genome public.</title>
        <authorList>
            <person name="Liu C."/>
            <person name="Sun Q."/>
        </authorList>
    </citation>
    <scope>NUCLEOTIDE SEQUENCE [LARGE SCALE GENOMIC DNA]</scope>
    <source>
        <strain evidence="1 2">M29</strain>
    </source>
</reference>
<keyword evidence="2" id="KW-1185">Reference proteome</keyword>
<protein>
    <submittedName>
        <fullName evidence="1">Uncharacterized protein</fullName>
    </submittedName>
</protein>
<sequence>MQKDYEIFIEDLQEKIYQKGDIPRENMKFEREGGKYAIGGDRLLVKFAEHEDAWEMCGVYTKELFRAFQEGRTIEDIVEEIVRDISGIRKAAIYEKTRDILDYEKTKKRLFIRLLNAEKYENELKDAVYRTLGDVALVLYMKVSEQDDCITSTKIRQSIVKKWNRDCDTVIKEALVNTYLMSPPRIYRWEQMIFDPEYEGENFMDLTGIHELKKDAMGNCLSTSKKTNGAVAVFLPGVAERLAALLESDFYMVFTSIHEVMIHNDRNVEPEDLKEVLQETIKSATPKEDYLTSRIYHYSRATHKFTCVSED</sequence>